<evidence type="ECO:0000256" key="5">
    <source>
        <dbReference type="ARBA" id="ARBA00023136"/>
    </source>
</evidence>
<organism evidence="7 8">
    <name type="scientific">Corynebacterium matruchotii</name>
    <dbReference type="NCBI Taxonomy" id="43768"/>
    <lineage>
        <taxon>Bacteria</taxon>
        <taxon>Bacillati</taxon>
        <taxon>Actinomycetota</taxon>
        <taxon>Actinomycetes</taxon>
        <taxon>Mycobacteriales</taxon>
        <taxon>Corynebacteriaceae</taxon>
        <taxon>Corynebacterium</taxon>
    </lineage>
</organism>
<dbReference type="Pfam" id="PF07690">
    <property type="entry name" value="MFS_1"/>
    <property type="match status" value="1"/>
</dbReference>
<feature type="transmembrane region" description="Helical" evidence="6">
    <location>
        <begin position="165"/>
        <end position="189"/>
    </location>
</feature>
<feature type="transmembrane region" description="Helical" evidence="6">
    <location>
        <begin position="123"/>
        <end position="144"/>
    </location>
</feature>
<dbReference type="Gene3D" id="1.20.1250.20">
    <property type="entry name" value="MFS general substrate transporter like domains"/>
    <property type="match status" value="1"/>
</dbReference>
<evidence type="ECO:0000256" key="3">
    <source>
        <dbReference type="ARBA" id="ARBA00022692"/>
    </source>
</evidence>
<comment type="caution">
    <text evidence="7">The sequence shown here is derived from an EMBL/GenBank/DDBJ whole genome shotgun (WGS) entry which is preliminary data.</text>
</comment>
<evidence type="ECO:0000256" key="2">
    <source>
        <dbReference type="ARBA" id="ARBA00008432"/>
    </source>
</evidence>
<name>A0A3S4XST8_9CORY</name>
<gene>
    <name evidence="7" type="primary">narK</name>
    <name evidence="7" type="ORF">NCTC10254_02600</name>
</gene>
<feature type="transmembrane region" description="Helical" evidence="6">
    <location>
        <begin position="26"/>
        <end position="47"/>
    </location>
</feature>
<dbReference type="InterPro" id="IPR011701">
    <property type="entry name" value="MFS"/>
</dbReference>
<keyword evidence="5 6" id="KW-0472">Membrane</keyword>
<dbReference type="RefSeq" id="WP_005523264.1">
    <property type="nucleotide sequence ID" value="NZ_CAJPQJ010000001.1"/>
</dbReference>
<comment type="similarity">
    <text evidence="2">Belongs to the major facilitator superfamily. Nitrate/nitrite porter (TC 2.A.1.8) family.</text>
</comment>
<feature type="transmembrane region" description="Helical" evidence="6">
    <location>
        <begin position="351"/>
        <end position="371"/>
    </location>
</feature>
<evidence type="ECO:0000256" key="6">
    <source>
        <dbReference type="SAM" id="Phobius"/>
    </source>
</evidence>
<keyword evidence="4 6" id="KW-1133">Transmembrane helix</keyword>
<reference evidence="7 8" key="1">
    <citation type="submission" date="2018-06" db="EMBL/GenBank/DDBJ databases">
        <authorList>
            <consortium name="Pathogen Informatics"/>
            <person name="Doyle S."/>
        </authorList>
    </citation>
    <scope>NUCLEOTIDE SEQUENCE [LARGE SCALE GENOMIC DNA]</scope>
    <source>
        <strain evidence="7 8">NCTC10254</strain>
    </source>
</reference>
<feature type="transmembrane region" description="Helical" evidence="6">
    <location>
        <begin position="383"/>
        <end position="407"/>
    </location>
</feature>
<keyword evidence="3 6" id="KW-0812">Transmembrane</keyword>
<proteinExistence type="inferred from homology"/>
<dbReference type="GO" id="GO:0015112">
    <property type="term" value="F:nitrate transmembrane transporter activity"/>
    <property type="evidence" value="ECO:0007669"/>
    <property type="project" value="InterPro"/>
</dbReference>
<evidence type="ECO:0000313" key="7">
    <source>
        <dbReference type="EMBL" id="SPW34441.1"/>
    </source>
</evidence>
<feature type="transmembrane region" description="Helical" evidence="6">
    <location>
        <begin position="97"/>
        <end position="117"/>
    </location>
</feature>
<accession>A0A3S4XST8</accession>
<dbReference type="SUPFAM" id="SSF103473">
    <property type="entry name" value="MFS general substrate transporter"/>
    <property type="match status" value="1"/>
</dbReference>
<dbReference type="AlphaFoldDB" id="A0A3S4XST8"/>
<evidence type="ECO:0000256" key="4">
    <source>
        <dbReference type="ARBA" id="ARBA00022989"/>
    </source>
</evidence>
<feature type="transmembrane region" description="Helical" evidence="6">
    <location>
        <begin position="317"/>
        <end position="339"/>
    </location>
</feature>
<evidence type="ECO:0000313" key="8">
    <source>
        <dbReference type="Proteomes" id="UP000249886"/>
    </source>
</evidence>
<dbReference type="InterPro" id="IPR044772">
    <property type="entry name" value="NO3_transporter"/>
</dbReference>
<sequence length="441" mass="48026">MTSLDTSGKVIQGWDPETPENWDKKIAWQTLIITTAILFLAFATWYLVSAIAPMLNRIGFHFSKGQLYWIASISGLSGGLFRLIFMFLPPIVGTRKLVSISSFLFVIPMLGWFMAVQDTSTPFWWFMVLSFIGGIGGGVFSGFMPSTGYFFPKRMAGTALGIQAGIGNFGVSFIQLVAPMIMGVSLLGLGAFAPQKTSEGLVWVHSVAAVLIPWAIVLGIVGWIMLKDVPIKANFRQQIDIFGNKNTWILTIIYLMTFGAFSGFAAQLALLINNTFGVDSPFKDEYINLPRGAAYAFLGPLISALVRAAWGPLCDKFGGAIWTFISGVGMTVFTAIAALFLKPSDPNEFNWFLAAMLIMFFFTGIGNAGTFKQMPMILPRRQAGGVIGWTSAIAAFGPFIVGVLLSAMAPTTFFWGCVVFFAFATALTWIYYARPGAPFPG</sequence>
<comment type="subcellular location">
    <subcellularLocation>
        <location evidence="1">Membrane</location>
        <topology evidence="1">Multi-pass membrane protein</topology>
    </subcellularLocation>
</comment>
<dbReference type="GeneID" id="84574968"/>
<dbReference type="GO" id="GO:0016020">
    <property type="term" value="C:membrane"/>
    <property type="evidence" value="ECO:0007669"/>
    <property type="project" value="UniProtKB-SubCell"/>
</dbReference>
<dbReference type="InterPro" id="IPR036259">
    <property type="entry name" value="MFS_trans_sf"/>
</dbReference>
<dbReference type="PANTHER" id="PTHR23515">
    <property type="entry name" value="HIGH-AFFINITY NITRATE TRANSPORTER 2.3"/>
    <property type="match status" value="1"/>
</dbReference>
<feature type="transmembrane region" description="Helical" evidence="6">
    <location>
        <begin position="247"/>
        <end position="272"/>
    </location>
</feature>
<evidence type="ECO:0000256" key="1">
    <source>
        <dbReference type="ARBA" id="ARBA00004141"/>
    </source>
</evidence>
<dbReference type="EMBL" id="UARK01000036">
    <property type="protein sequence ID" value="SPW34441.1"/>
    <property type="molecule type" value="Genomic_DNA"/>
</dbReference>
<feature type="transmembrane region" description="Helical" evidence="6">
    <location>
        <begin position="292"/>
        <end position="310"/>
    </location>
</feature>
<feature type="transmembrane region" description="Helical" evidence="6">
    <location>
        <begin position="201"/>
        <end position="226"/>
    </location>
</feature>
<dbReference type="Proteomes" id="UP000249886">
    <property type="component" value="Unassembled WGS sequence"/>
</dbReference>
<protein>
    <submittedName>
        <fullName evidence="7">Nitrate/nitrite transporter</fullName>
    </submittedName>
</protein>
<feature type="transmembrane region" description="Helical" evidence="6">
    <location>
        <begin position="67"/>
        <end position="85"/>
    </location>
</feature>
<feature type="transmembrane region" description="Helical" evidence="6">
    <location>
        <begin position="413"/>
        <end position="432"/>
    </location>
</feature>